<dbReference type="AlphaFoldDB" id="A0A1C5A365"/>
<dbReference type="Proteomes" id="UP000249334">
    <property type="component" value="Unassembled WGS sequence"/>
</dbReference>
<dbReference type="STRING" id="285676.GA0070561_6191"/>
<dbReference type="EMBL" id="PXXW01000042">
    <property type="protein sequence ID" value="RAN94005.1"/>
    <property type="molecule type" value="Genomic_DNA"/>
</dbReference>
<reference evidence="3 4" key="1">
    <citation type="submission" date="2016-06" db="EMBL/GenBank/DDBJ databases">
        <authorList>
            <person name="Kjaerup R.B."/>
            <person name="Dalgaard T.S."/>
            <person name="Juul-Madsen H.R."/>
        </authorList>
    </citation>
    <scope>NUCLEOTIDE SEQUENCE [LARGE SCALE GENOMIC DNA]</scope>
    <source>
        <strain evidence="3 4">DSM 44871</strain>
    </source>
</reference>
<organism evidence="3 4">
    <name type="scientific">Micromonospora saelicesensis</name>
    <dbReference type="NCBI Taxonomy" id="285676"/>
    <lineage>
        <taxon>Bacteria</taxon>
        <taxon>Bacillati</taxon>
        <taxon>Actinomycetota</taxon>
        <taxon>Actinomycetes</taxon>
        <taxon>Micromonosporales</taxon>
        <taxon>Micromonosporaceae</taxon>
        <taxon>Micromonospora</taxon>
    </lineage>
</organism>
<accession>A0A1C5A365</accession>
<proteinExistence type="predicted"/>
<gene>
    <name evidence="3" type="ORF">GA0070561_6191</name>
    <name evidence="2" type="ORF">GAR05_05305</name>
</gene>
<sequence length="182" mass="20214">MVAEVDAGEIRFRRSRSRVLARVAGAALVVLPAFALLSVAFGNAWYNPLPHGPILVLAAVRFPVQLRGQGGLPLRLTRDFLELTLPGDGTVQVDWPDLNRAEVRGRISPTLVVDIADPDRTRPVLNRWDWGRVGLWNRARRRSPHEIHVSLIATTPDVHRLRAELARRVARVADEPSPAPTT</sequence>
<evidence type="ECO:0000256" key="1">
    <source>
        <dbReference type="SAM" id="Phobius"/>
    </source>
</evidence>
<keyword evidence="1" id="KW-1133">Transmembrane helix</keyword>
<dbReference type="Proteomes" id="UP000198864">
    <property type="component" value="Unassembled WGS sequence"/>
</dbReference>
<keyword evidence="1" id="KW-0472">Membrane</keyword>
<reference evidence="2 5" key="2">
    <citation type="submission" date="2018-03" db="EMBL/GenBank/DDBJ databases">
        <title>Genomic framework for the identification of Micromonospora saelicesensis and Micromonospora noduli.</title>
        <authorList>
            <person name="Riesco R."/>
            <person name="Trujillo M.E."/>
        </authorList>
    </citation>
    <scope>NUCLEOTIDE SEQUENCE [LARGE SCALE GENOMIC DNA]</scope>
    <source>
        <strain evidence="2 5">GAR05</strain>
    </source>
</reference>
<feature type="transmembrane region" description="Helical" evidence="1">
    <location>
        <begin position="19"/>
        <end position="46"/>
    </location>
</feature>
<protein>
    <submittedName>
        <fullName evidence="3">Uncharacterized protein</fullName>
    </submittedName>
</protein>
<evidence type="ECO:0000313" key="3">
    <source>
        <dbReference type="EMBL" id="SCF39638.1"/>
    </source>
</evidence>
<keyword evidence="1" id="KW-0812">Transmembrane</keyword>
<evidence type="ECO:0000313" key="2">
    <source>
        <dbReference type="EMBL" id="RAN94005.1"/>
    </source>
</evidence>
<dbReference type="EMBL" id="FMCR01000008">
    <property type="protein sequence ID" value="SCF39638.1"/>
    <property type="molecule type" value="Genomic_DNA"/>
</dbReference>
<evidence type="ECO:0000313" key="4">
    <source>
        <dbReference type="Proteomes" id="UP000198864"/>
    </source>
</evidence>
<keyword evidence="5" id="KW-1185">Reference proteome</keyword>
<name>A0A1C5A365_9ACTN</name>
<evidence type="ECO:0000313" key="5">
    <source>
        <dbReference type="Proteomes" id="UP000249334"/>
    </source>
</evidence>